<evidence type="ECO:0000256" key="7">
    <source>
        <dbReference type="ARBA" id="ARBA00022927"/>
    </source>
</evidence>
<dbReference type="InterPro" id="IPR049179">
    <property type="entry name" value="T2SSK_SAM-like_2nd"/>
</dbReference>
<dbReference type="AlphaFoldDB" id="A0A2A5JKQ9"/>
<protein>
    <recommendedName>
        <fullName evidence="10">Type II secretion system protein K</fullName>
    </recommendedName>
</protein>
<dbReference type="Gene3D" id="3.30.1300.30">
    <property type="entry name" value="GSPII I/J protein-like"/>
    <property type="match status" value="1"/>
</dbReference>
<comment type="similarity">
    <text evidence="2 10">Belongs to the GSP K family.</text>
</comment>
<dbReference type="Pfam" id="PF03934">
    <property type="entry name" value="T2SSK"/>
    <property type="match status" value="1"/>
</dbReference>
<evidence type="ECO:0000256" key="1">
    <source>
        <dbReference type="ARBA" id="ARBA00004533"/>
    </source>
</evidence>
<keyword evidence="3 10" id="KW-0813">Transport</keyword>
<comment type="caution">
    <text evidence="13">The sequence shown here is derived from an EMBL/GenBank/DDBJ whole genome shotgun (WGS) entry which is preliminary data.</text>
</comment>
<dbReference type="RefSeq" id="WP_099643786.1">
    <property type="nucleotide sequence ID" value="NZ_NKHF01000100.1"/>
</dbReference>
<dbReference type="PANTHER" id="PTHR38831">
    <property type="entry name" value="TYPE II SECRETION SYSTEM PROTEIN K"/>
    <property type="match status" value="1"/>
</dbReference>
<dbReference type="InterPro" id="IPR005628">
    <property type="entry name" value="GspK"/>
</dbReference>
<dbReference type="GO" id="GO:0005886">
    <property type="term" value="C:plasma membrane"/>
    <property type="evidence" value="ECO:0007669"/>
    <property type="project" value="UniProtKB-SubCell"/>
</dbReference>
<accession>A0A2A5JKQ9</accession>
<keyword evidence="8" id="KW-1133">Transmembrane helix</keyword>
<dbReference type="Pfam" id="PF21687">
    <property type="entry name" value="T2SSK_1st"/>
    <property type="match status" value="1"/>
</dbReference>
<dbReference type="NCBIfam" id="NF037980">
    <property type="entry name" value="T2SS_GspK"/>
    <property type="match status" value="1"/>
</dbReference>
<dbReference type="InterPro" id="IPR045584">
    <property type="entry name" value="Pilin-like"/>
</dbReference>
<name>A0A2A5JKQ9_PSEO7</name>
<keyword evidence="7" id="KW-0653">Protein transport</keyword>
<sequence>MRQQGAALVIVLFIVALAATIAAEMASSLMVQVQKASNIQTQQQAKWYSYGAEELVKRALIKVKKDDPDTVNLDQPWAREEVPYPVDHGTLSGKVTDLQACLNLNALRAKPQANNNNNQRSQQLGAKSTNVAHGALLELLKNIEDLPSNESEEALADSVYDWLDEDSITYRSGAEEDEYMSNQTPYLTANNLMASVSELRIIKGFNPLVMEKIKPYVCVIPGSEELAVNVNTILPEQALLLSALIPGLSKSGAEAIISARPKKGFSDINEFYTEVANQGVKNPNKTSKLFTINSNYFQLRATAVFDERRFSLTSIIETKDGKAYVLARKFGGVE</sequence>
<evidence type="ECO:0000313" key="13">
    <source>
        <dbReference type="EMBL" id="PCK29977.1"/>
    </source>
</evidence>
<dbReference type="SUPFAM" id="SSF158544">
    <property type="entry name" value="GspK insert domain-like"/>
    <property type="match status" value="2"/>
</dbReference>
<proteinExistence type="inferred from homology"/>
<keyword evidence="14" id="KW-1185">Reference proteome</keyword>
<keyword evidence="6" id="KW-0812">Transmembrane</keyword>
<keyword evidence="9 10" id="KW-0472">Membrane</keyword>
<dbReference type="InterPro" id="IPR049031">
    <property type="entry name" value="T2SSK_SAM-like_1st"/>
</dbReference>
<keyword evidence="4 10" id="KW-1003">Cell membrane</keyword>
<dbReference type="InterPro" id="IPR038072">
    <property type="entry name" value="GspK_central_sf"/>
</dbReference>
<evidence type="ECO:0000256" key="5">
    <source>
        <dbReference type="ARBA" id="ARBA00022519"/>
    </source>
</evidence>
<dbReference type="Proteomes" id="UP000228621">
    <property type="component" value="Unassembled WGS sequence"/>
</dbReference>
<evidence type="ECO:0000256" key="3">
    <source>
        <dbReference type="ARBA" id="ARBA00022448"/>
    </source>
</evidence>
<gene>
    <name evidence="13" type="ORF">CEX98_20110</name>
</gene>
<feature type="domain" description="T2SS protein K first SAM-like" evidence="12">
    <location>
        <begin position="100"/>
        <end position="221"/>
    </location>
</feature>
<evidence type="ECO:0000259" key="12">
    <source>
        <dbReference type="Pfam" id="PF21687"/>
    </source>
</evidence>
<dbReference type="Gene3D" id="1.10.40.60">
    <property type="entry name" value="EpsJ-like"/>
    <property type="match status" value="2"/>
</dbReference>
<feature type="domain" description="T2SS protein K second SAM-like" evidence="11">
    <location>
        <begin position="228"/>
        <end position="292"/>
    </location>
</feature>
<reference evidence="14" key="1">
    <citation type="journal article" date="2019" name="Genome Announc.">
        <title>Draft Genome Sequence of Pseudoalteromonas piscicida Strain 36Y ROTHPW, an Hypersaline Seawater Isolate from the South Coast of Sonora, Mexico.</title>
        <authorList>
            <person name="Sanchez-Diaz R."/>
            <person name="Molina-Garza Z.J."/>
            <person name="Cruz-Suarez L.E."/>
            <person name="Selvin J."/>
            <person name="Kiran G.S."/>
            <person name="Ibarra-Gamez J.C."/>
            <person name="Gomez-Gil B."/>
            <person name="Galaviz-Silva L."/>
        </authorList>
    </citation>
    <scope>NUCLEOTIDE SEQUENCE [LARGE SCALE GENOMIC DNA]</scope>
    <source>
        <strain evidence="14">36Y_RITHPW</strain>
    </source>
</reference>
<organism evidence="13 14">
    <name type="scientific">Pseudoalteromonas piscicida</name>
    <dbReference type="NCBI Taxonomy" id="43662"/>
    <lineage>
        <taxon>Bacteria</taxon>
        <taxon>Pseudomonadati</taxon>
        <taxon>Pseudomonadota</taxon>
        <taxon>Gammaproteobacteria</taxon>
        <taxon>Alteromonadales</taxon>
        <taxon>Pseudoalteromonadaceae</taxon>
        <taxon>Pseudoalteromonas</taxon>
    </lineage>
</organism>
<evidence type="ECO:0000256" key="6">
    <source>
        <dbReference type="ARBA" id="ARBA00022692"/>
    </source>
</evidence>
<dbReference type="PANTHER" id="PTHR38831:SF1">
    <property type="entry name" value="TYPE II SECRETION SYSTEM PROTEIN K-RELATED"/>
    <property type="match status" value="1"/>
</dbReference>
<evidence type="ECO:0000313" key="14">
    <source>
        <dbReference type="Proteomes" id="UP000228621"/>
    </source>
</evidence>
<comment type="subcellular location">
    <subcellularLocation>
        <location evidence="1 10">Cell inner membrane</location>
    </subcellularLocation>
</comment>
<evidence type="ECO:0000256" key="9">
    <source>
        <dbReference type="ARBA" id="ARBA00023136"/>
    </source>
</evidence>
<dbReference type="GO" id="GO:0009306">
    <property type="term" value="P:protein secretion"/>
    <property type="evidence" value="ECO:0007669"/>
    <property type="project" value="InterPro"/>
</dbReference>
<evidence type="ECO:0000256" key="10">
    <source>
        <dbReference type="PIRNR" id="PIRNR002786"/>
    </source>
</evidence>
<evidence type="ECO:0000256" key="2">
    <source>
        <dbReference type="ARBA" id="ARBA00007246"/>
    </source>
</evidence>
<dbReference type="EMBL" id="NKHF01000100">
    <property type="protein sequence ID" value="PCK29977.1"/>
    <property type="molecule type" value="Genomic_DNA"/>
</dbReference>
<evidence type="ECO:0000256" key="4">
    <source>
        <dbReference type="ARBA" id="ARBA00022475"/>
    </source>
</evidence>
<keyword evidence="5 10" id="KW-0997">Cell inner membrane</keyword>
<dbReference type="PIRSF" id="PIRSF002786">
    <property type="entry name" value="XcpX"/>
    <property type="match status" value="1"/>
</dbReference>
<dbReference type="SUPFAM" id="SSF54523">
    <property type="entry name" value="Pili subunits"/>
    <property type="match status" value="1"/>
</dbReference>
<dbReference type="OrthoDB" id="9788973at2"/>
<evidence type="ECO:0000256" key="8">
    <source>
        <dbReference type="ARBA" id="ARBA00022989"/>
    </source>
</evidence>
<evidence type="ECO:0000259" key="11">
    <source>
        <dbReference type="Pfam" id="PF03934"/>
    </source>
</evidence>